<dbReference type="PROSITE" id="PS00622">
    <property type="entry name" value="HTH_LUXR_1"/>
    <property type="match status" value="1"/>
</dbReference>
<evidence type="ECO:0000313" key="6">
    <source>
        <dbReference type="Proteomes" id="UP000703720"/>
    </source>
</evidence>
<keyword evidence="1" id="KW-0805">Transcription regulation</keyword>
<dbReference type="GO" id="GO:0003677">
    <property type="term" value="F:DNA binding"/>
    <property type="evidence" value="ECO:0007669"/>
    <property type="project" value="UniProtKB-KW"/>
</dbReference>
<keyword evidence="3" id="KW-0804">Transcription</keyword>
<gene>
    <name evidence="5" type="ORF">JOF42_000661</name>
</gene>
<dbReference type="PANTHER" id="PTHR44688:SF16">
    <property type="entry name" value="DNA-BINDING TRANSCRIPTIONAL ACTIVATOR DEVR_DOSR"/>
    <property type="match status" value="1"/>
</dbReference>
<dbReference type="RefSeq" id="WP_210096547.1">
    <property type="nucleotide sequence ID" value="NZ_BAAAIO010000001.1"/>
</dbReference>
<evidence type="ECO:0000259" key="4">
    <source>
        <dbReference type="PROSITE" id="PS50043"/>
    </source>
</evidence>
<dbReference type="EMBL" id="JAGIOA010000001">
    <property type="protein sequence ID" value="MBP2377166.1"/>
    <property type="molecule type" value="Genomic_DNA"/>
</dbReference>
<dbReference type="InterPro" id="IPR000792">
    <property type="entry name" value="Tscrpt_reg_LuxR_C"/>
</dbReference>
<dbReference type="Pfam" id="PF00196">
    <property type="entry name" value="GerE"/>
    <property type="match status" value="1"/>
</dbReference>
<proteinExistence type="predicted"/>
<dbReference type="Gene3D" id="1.10.10.10">
    <property type="entry name" value="Winged helix-like DNA-binding domain superfamily/Winged helix DNA-binding domain"/>
    <property type="match status" value="1"/>
</dbReference>
<dbReference type="PANTHER" id="PTHR44688">
    <property type="entry name" value="DNA-BINDING TRANSCRIPTIONAL ACTIVATOR DEVR_DOSR"/>
    <property type="match status" value="1"/>
</dbReference>
<keyword evidence="6" id="KW-1185">Reference proteome</keyword>
<evidence type="ECO:0000256" key="2">
    <source>
        <dbReference type="ARBA" id="ARBA00023125"/>
    </source>
</evidence>
<organism evidence="5 6">
    <name type="scientific">Microbacterium phyllosphaerae</name>
    <dbReference type="NCBI Taxonomy" id="124798"/>
    <lineage>
        <taxon>Bacteria</taxon>
        <taxon>Bacillati</taxon>
        <taxon>Actinomycetota</taxon>
        <taxon>Actinomycetes</taxon>
        <taxon>Micrococcales</taxon>
        <taxon>Microbacteriaceae</taxon>
        <taxon>Microbacterium</taxon>
    </lineage>
</organism>
<evidence type="ECO:0000256" key="3">
    <source>
        <dbReference type="ARBA" id="ARBA00023163"/>
    </source>
</evidence>
<dbReference type="PROSITE" id="PS50043">
    <property type="entry name" value="HTH_LUXR_2"/>
    <property type="match status" value="1"/>
</dbReference>
<protein>
    <submittedName>
        <fullName evidence="5">DNA-binding NarL/FixJ family response regulator</fullName>
    </submittedName>
</protein>
<keyword evidence="2 5" id="KW-0238">DNA-binding</keyword>
<dbReference type="SUPFAM" id="SSF46894">
    <property type="entry name" value="C-terminal effector domain of the bipartite response regulators"/>
    <property type="match status" value="1"/>
</dbReference>
<accession>A0ABS4WLU2</accession>
<dbReference type="InterPro" id="IPR036388">
    <property type="entry name" value="WH-like_DNA-bd_sf"/>
</dbReference>
<evidence type="ECO:0000256" key="1">
    <source>
        <dbReference type="ARBA" id="ARBA00023015"/>
    </source>
</evidence>
<evidence type="ECO:0000313" key="5">
    <source>
        <dbReference type="EMBL" id="MBP2377166.1"/>
    </source>
</evidence>
<dbReference type="PRINTS" id="PR00038">
    <property type="entry name" value="HTHLUXR"/>
</dbReference>
<comment type="caution">
    <text evidence="5">The sequence shown here is derived from an EMBL/GenBank/DDBJ whole genome shotgun (WGS) entry which is preliminary data.</text>
</comment>
<dbReference type="InterPro" id="IPR016032">
    <property type="entry name" value="Sig_transdc_resp-reg_C-effctor"/>
</dbReference>
<sequence>MSVGDANAEHSRQRPELTARELAIVELLARGLSNAEIGEQLHLAEATVKAHLGRVMAKWQVRDRLQVVLVFLGHLEPRSAR</sequence>
<name>A0ABS4WLU2_9MICO</name>
<reference evidence="5 6" key="1">
    <citation type="submission" date="2021-03" db="EMBL/GenBank/DDBJ databases">
        <title>Sequencing the genomes of 1000 actinobacteria strains.</title>
        <authorList>
            <person name="Klenk H.-P."/>
        </authorList>
    </citation>
    <scope>NUCLEOTIDE SEQUENCE [LARGE SCALE GENOMIC DNA]</scope>
    <source>
        <strain evidence="5 6">DSM 13468</strain>
    </source>
</reference>
<feature type="domain" description="HTH luxR-type" evidence="4">
    <location>
        <begin position="10"/>
        <end position="75"/>
    </location>
</feature>
<dbReference type="Proteomes" id="UP000703720">
    <property type="component" value="Unassembled WGS sequence"/>
</dbReference>
<dbReference type="SMART" id="SM00421">
    <property type="entry name" value="HTH_LUXR"/>
    <property type="match status" value="1"/>
</dbReference>
<dbReference type="CDD" id="cd06170">
    <property type="entry name" value="LuxR_C_like"/>
    <property type="match status" value="1"/>
</dbReference>